<dbReference type="InterPro" id="IPR036705">
    <property type="entry name" value="Ribosyl_crysJ1_sf"/>
</dbReference>
<organism evidence="2 3">
    <name type="scientific">Talaromyces proteolyticus</name>
    <dbReference type="NCBI Taxonomy" id="1131652"/>
    <lineage>
        <taxon>Eukaryota</taxon>
        <taxon>Fungi</taxon>
        <taxon>Dikarya</taxon>
        <taxon>Ascomycota</taxon>
        <taxon>Pezizomycotina</taxon>
        <taxon>Eurotiomycetes</taxon>
        <taxon>Eurotiomycetidae</taxon>
        <taxon>Eurotiales</taxon>
        <taxon>Trichocomaceae</taxon>
        <taxon>Talaromyces</taxon>
        <taxon>Talaromyces sect. Bacilispori</taxon>
    </lineage>
</organism>
<comment type="caution">
    <text evidence="2">The sequence shown here is derived from an EMBL/GenBank/DDBJ whole genome shotgun (WGS) entry which is preliminary data.</text>
</comment>
<accession>A0AAD4PRP2</accession>
<dbReference type="InterPro" id="IPR005502">
    <property type="entry name" value="Ribosyl_crysJ1"/>
</dbReference>
<name>A0AAD4PRP2_9EURO</name>
<comment type="cofactor">
    <cofactor evidence="1">
        <name>Mg(2+)</name>
        <dbReference type="ChEBI" id="CHEBI:18420"/>
    </cofactor>
    <text evidence="1">Binds 2 magnesium ions per subunit.</text>
</comment>
<dbReference type="Gene3D" id="1.10.4080.10">
    <property type="entry name" value="ADP-ribosylation/Crystallin J1"/>
    <property type="match status" value="1"/>
</dbReference>
<dbReference type="AlphaFoldDB" id="A0AAD4PRP2"/>
<feature type="binding site" evidence="1">
    <location>
        <position position="133"/>
    </location>
    <ligand>
        <name>Mg(2+)</name>
        <dbReference type="ChEBI" id="CHEBI:18420"/>
        <label>1</label>
    </ligand>
</feature>
<keyword evidence="3" id="KW-1185">Reference proteome</keyword>
<dbReference type="Proteomes" id="UP001201262">
    <property type="component" value="Unassembled WGS sequence"/>
</dbReference>
<feature type="binding site" evidence="1">
    <location>
        <position position="135"/>
    </location>
    <ligand>
        <name>Mg(2+)</name>
        <dbReference type="ChEBI" id="CHEBI:18420"/>
        <label>1</label>
    </ligand>
</feature>
<dbReference type="PANTHER" id="PTHR16222:SF28">
    <property type="entry name" value="ADP-RIBOSYLGLYCOHYDROLASE"/>
    <property type="match status" value="1"/>
</dbReference>
<keyword evidence="1" id="KW-0460">Magnesium</keyword>
<proteinExistence type="predicted"/>
<dbReference type="RefSeq" id="XP_046065708.1">
    <property type="nucleotide sequence ID" value="XM_046222333.1"/>
</dbReference>
<dbReference type="EMBL" id="JAJTJA010000015">
    <property type="protein sequence ID" value="KAH8689354.1"/>
    <property type="molecule type" value="Genomic_DNA"/>
</dbReference>
<sequence length="494" mass="55371">MLEIRAGIRFTRSRKHLPSTATHPPASVPLRSYIQHQEGSQNKQADFNSCKMNRSTELEFLDLHPFVRQTALDRVRGTIFGGALGDAIGLYTEFLSRDLCLAAYPEGKFQLVEPATELHNDGHRNKFVQTGWTDDTDHALLIMLSYLHSNGQSLDPSDLAHRLQFWCEQGLRCLDRPPLGLGRTVGRVVCDPSFREDAAATAHRHWKNSNYTAAPNGSLMRTYPLGVICLGKKLDETFQIATDFSRITHADPRCIVSCCLATVLIRGIVRSDVQNEKDIDALIESSLSWIQGYIIKQTHTQDAEEPSDNYPPFDSDEFYRHVRAETLEELQLDDALKMGYVYKSLGAGILLLRLALRRIDSQGFLENLFEELITSLVMQGGDADTNASVAGPLLGALFGFNMLPGKWKYGMMHAGWLFQKCNSLASVSGIYLPPSPYNGQADSDTGVEGGKPPLTKEELYQREREFVEQYFNKSQKRANENKTYTGWVGKLLGK</sequence>
<dbReference type="GeneID" id="70252620"/>
<feature type="binding site" evidence="1">
    <location>
        <position position="384"/>
    </location>
    <ligand>
        <name>Mg(2+)</name>
        <dbReference type="ChEBI" id="CHEBI:18420"/>
        <label>1</label>
    </ligand>
</feature>
<evidence type="ECO:0000256" key="1">
    <source>
        <dbReference type="PIRSR" id="PIRSR605502-1"/>
    </source>
</evidence>
<feature type="binding site" evidence="1">
    <location>
        <position position="382"/>
    </location>
    <ligand>
        <name>Mg(2+)</name>
        <dbReference type="ChEBI" id="CHEBI:18420"/>
        <label>1</label>
    </ligand>
</feature>
<dbReference type="SUPFAM" id="SSF101478">
    <property type="entry name" value="ADP-ribosylglycohydrolase"/>
    <property type="match status" value="1"/>
</dbReference>
<reference evidence="2" key="1">
    <citation type="submission" date="2021-12" db="EMBL/GenBank/DDBJ databases">
        <title>Convergent genome expansion in fungi linked to evolution of root-endophyte symbiosis.</title>
        <authorList>
            <consortium name="DOE Joint Genome Institute"/>
            <person name="Ke Y.-H."/>
            <person name="Bonito G."/>
            <person name="Liao H.-L."/>
            <person name="Looney B."/>
            <person name="Rojas-Flechas A."/>
            <person name="Nash J."/>
            <person name="Hameed K."/>
            <person name="Schadt C."/>
            <person name="Martin F."/>
            <person name="Crous P.W."/>
            <person name="Miettinen O."/>
            <person name="Magnuson J.K."/>
            <person name="Labbe J."/>
            <person name="Jacobson D."/>
            <person name="Doktycz M.J."/>
            <person name="Veneault-Fourrey C."/>
            <person name="Kuo A."/>
            <person name="Mondo S."/>
            <person name="Calhoun S."/>
            <person name="Riley R."/>
            <person name="Ohm R."/>
            <person name="LaButti K."/>
            <person name="Andreopoulos B."/>
            <person name="Pangilinan J."/>
            <person name="Nolan M."/>
            <person name="Tritt A."/>
            <person name="Clum A."/>
            <person name="Lipzen A."/>
            <person name="Daum C."/>
            <person name="Barry K."/>
            <person name="Grigoriev I.V."/>
            <person name="Vilgalys R."/>
        </authorList>
    </citation>
    <scope>NUCLEOTIDE SEQUENCE</scope>
    <source>
        <strain evidence="2">PMI_201</strain>
    </source>
</reference>
<dbReference type="GO" id="GO:0046872">
    <property type="term" value="F:metal ion binding"/>
    <property type="evidence" value="ECO:0007669"/>
    <property type="project" value="UniProtKB-KW"/>
</dbReference>
<keyword evidence="1" id="KW-0479">Metal-binding</keyword>
<feature type="binding site" evidence="1">
    <location>
        <position position="385"/>
    </location>
    <ligand>
        <name>Mg(2+)</name>
        <dbReference type="ChEBI" id="CHEBI:18420"/>
        <label>1</label>
    </ligand>
</feature>
<feature type="binding site" evidence="1">
    <location>
        <position position="134"/>
    </location>
    <ligand>
        <name>Mg(2+)</name>
        <dbReference type="ChEBI" id="CHEBI:18420"/>
        <label>1</label>
    </ligand>
</feature>
<evidence type="ECO:0000313" key="2">
    <source>
        <dbReference type="EMBL" id="KAH8689354.1"/>
    </source>
</evidence>
<dbReference type="InterPro" id="IPR050792">
    <property type="entry name" value="ADP-ribosylglycohydrolase"/>
</dbReference>
<gene>
    <name evidence="2" type="ORF">BGW36DRAFT_466258</name>
</gene>
<protein>
    <submittedName>
        <fullName evidence="2">ADP-ribosylglycohydrolase-domain-containing protein</fullName>
    </submittedName>
</protein>
<evidence type="ECO:0000313" key="3">
    <source>
        <dbReference type="Proteomes" id="UP001201262"/>
    </source>
</evidence>
<dbReference type="Pfam" id="PF03747">
    <property type="entry name" value="ADP_ribosyl_GH"/>
    <property type="match status" value="1"/>
</dbReference>
<dbReference type="PANTHER" id="PTHR16222">
    <property type="entry name" value="ADP-RIBOSYLGLYCOHYDROLASE"/>
    <property type="match status" value="1"/>
</dbReference>